<keyword evidence="1" id="KW-0175">Coiled coil</keyword>
<dbReference type="RefSeq" id="WP_080890308.1">
    <property type="nucleotide sequence ID" value="NZ_JZSX01000001.1"/>
</dbReference>
<dbReference type="Proteomes" id="UP000241440">
    <property type="component" value="Unassembled WGS sequence"/>
</dbReference>
<proteinExistence type="predicted"/>
<sequence length="116" mass="13568">MNVVMPWIKSLLLIVPLVLAVYLAMHTKSLAADNAKMVEQNKQLKAQQVAQNAELNQLTERNADLERIFKQKQQRQQQVEVQLREDISSLRQALAEDECYQRPWPNNVIKRLQQPY</sequence>
<organism evidence="2 3">
    <name type="scientific">Photobacterium angustum</name>
    <dbReference type="NCBI Taxonomy" id="661"/>
    <lineage>
        <taxon>Bacteria</taxon>
        <taxon>Pseudomonadati</taxon>
        <taxon>Pseudomonadota</taxon>
        <taxon>Gammaproteobacteria</taxon>
        <taxon>Vibrionales</taxon>
        <taxon>Vibrionaceae</taxon>
        <taxon>Photobacterium</taxon>
    </lineage>
</organism>
<dbReference type="AlphaFoldDB" id="A0A855SFT5"/>
<evidence type="ECO:0000313" key="2">
    <source>
        <dbReference type="EMBL" id="PSX08576.1"/>
    </source>
</evidence>
<accession>A0A855SFT5</accession>
<name>A0A855SFT5_PHOAN</name>
<feature type="coiled-coil region" evidence="1">
    <location>
        <begin position="41"/>
        <end position="82"/>
    </location>
</feature>
<reference evidence="2 3" key="1">
    <citation type="submission" date="2018-01" db="EMBL/GenBank/DDBJ databases">
        <title>Whole genome sequencing of Histamine producing bacteria.</title>
        <authorList>
            <person name="Butler K."/>
        </authorList>
    </citation>
    <scope>NUCLEOTIDE SEQUENCE [LARGE SCALE GENOMIC DNA]</scope>
    <source>
        <strain evidence="2 3">A2-1</strain>
    </source>
</reference>
<dbReference type="GeneID" id="61230103"/>
<gene>
    <name evidence="2" type="ORF">C0W41_05660</name>
</gene>
<evidence type="ECO:0000313" key="3">
    <source>
        <dbReference type="Proteomes" id="UP000241440"/>
    </source>
</evidence>
<comment type="caution">
    <text evidence="2">The sequence shown here is derived from an EMBL/GenBank/DDBJ whole genome shotgun (WGS) entry which is preliminary data.</text>
</comment>
<dbReference type="EMBL" id="PYOY01000002">
    <property type="protein sequence ID" value="PSX08576.1"/>
    <property type="molecule type" value="Genomic_DNA"/>
</dbReference>
<evidence type="ECO:0000256" key="1">
    <source>
        <dbReference type="SAM" id="Coils"/>
    </source>
</evidence>
<protein>
    <submittedName>
        <fullName evidence="2">DUF2570 domain-containing protein</fullName>
    </submittedName>
</protein>